<protein>
    <submittedName>
        <fullName evidence="3">DUF2892 domain-containing protein</fullName>
    </submittedName>
</protein>
<proteinExistence type="predicted"/>
<accession>A0A941EF13</accession>
<reference evidence="3" key="1">
    <citation type="submission" date="2021-04" db="EMBL/GenBank/DDBJ databases">
        <title>Genome based classification of Actinospica acidithermotolerans sp. nov., an actinobacterium isolated from an Indonesian hot spring.</title>
        <authorList>
            <person name="Kusuma A.B."/>
            <person name="Putra K.E."/>
            <person name="Nafisah S."/>
            <person name="Loh J."/>
            <person name="Nouioui I."/>
            <person name="Goodfellow M."/>
        </authorList>
    </citation>
    <scope>NUCLEOTIDE SEQUENCE</scope>
    <source>
        <strain evidence="3">MGRD01-02</strain>
    </source>
</reference>
<keyword evidence="4" id="KW-1185">Reference proteome</keyword>
<name>A0A941EF13_9ACTN</name>
<dbReference type="RefSeq" id="WP_212520432.1">
    <property type="nucleotide sequence ID" value="NZ_JAGSOH010000081.1"/>
</dbReference>
<comment type="caution">
    <text evidence="3">The sequence shown here is derived from an EMBL/GenBank/DDBJ whole genome shotgun (WGS) entry which is preliminary data.</text>
</comment>
<sequence length="71" mass="7524">MRFLEYMSTRIGRAIRAVFGLALIAVGVVLGGNWVALAVFGLLPLATAVFDVCPVSVFFGGTCRSDSCSPR</sequence>
<evidence type="ECO:0000313" key="4">
    <source>
        <dbReference type="Proteomes" id="UP000676325"/>
    </source>
</evidence>
<dbReference type="EMBL" id="JAGSOH010000081">
    <property type="protein sequence ID" value="MBR7829297.1"/>
    <property type="molecule type" value="Genomic_DNA"/>
</dbReference>
<gene>
    <name evidence="3" type="ORF">KDK95_23520</name>
</gene>
<dbReference type="Pfam" id="PF11127">
    <property type="entry name" value="YgaP-like_TM"/>
    <property type="match status" value="1"/>
</dbReference>
<keyword evidence="1" id="KW-0472">Membrane</keyword>
<feature type="domain" description="Inner membrane protein YgaP-like transmembrane" evidence="2">
    <location>
        <begin position="11"/>
        <end position="60"/>
    </location>
</feature>
<dbReference type="Proteomes" id="UP000676325">
    <property type="component" value="Unassembled WGS sequence"/>
</dbReference>
<evidence type="ECO:0000313" key="3">
    <source>
        <dbReference type="EMBL" id="MBR7829297.1"/>
    </source>
</evidence>
<dbReference type="InterPro" id="IPR021309">
    <property type="entry name" value="YgaP-like_TM"/>
</dbReference>
<organism evidence="3 4">
    <name type="scientific">Actinospica acidithermotolerans</name>
    <dbReference type="NCBI Taxonomy" id="2828514"/>
    <lineage>
        <taxon>Bacteria</taxon>
        <taxon>Bacillati</taxon>
        <taxon>Actinomycetota</taxon>
        <taxon>Actinomycetes</taxon>
        <taxon>Catenulisporales</taxon>
        <taxon>Actinospicaceae</taxon>
        <taxon>Actinospica</taxon>
    </lineage>
</organism>
<keyword evidence="1" id="KW-1133">Transmembrane helix</keyword>
<feature type="transmembrane region" description="Helical" evidence="1">
    <location>
        <begin position="21"/>
        <end position="46"/>
    </location>
</feature>
<keyword evidence="1" id="KW-0812">Transmembrane</keyword>
<dbReference type="AlphaFoldDB" id="A0A941EF13"/>
<evidence type="ECO:0000256" key="1">
    <source>
        <dbReference type="SAM" id="Phobius"/>
    </source>
</evidence>
<evidence type="ECO:0000259" key="2">
    <source>
        <dbReference type="Pfam" id="PF11127"/>
    </source>
</evidence>